<dbReference type="GO" id="GO:0005666">
    <property type="term" value="C:RNA polymerase III complex"/>
    <property type="evidence" value="ECO:0007669"/>
    <property type="project" value="TreeGrafter"/>
</dbReference>
<dbReference type="PANTHER" id="PTHR12069">
    <property type="entry name" value="DNA-DIRECTED RNA POLYMERASES III 80 KDA POLYPEPTIDE RNA POLYMERASE III SUBUNIT 5"/>
    <property type="match status" value="1"/>
</dbReference>
<name>A0A369K825_HYPMA</name>
<dbReference type="Pfam" id="PF04801">
    <property type="entry name" value="RPC5"/>
    <property type="match status" value="1"/>
</dbReference>
<comment type="caution">
    <text evidence="2">The sequence shown here is derived from an EMBL/GenBank/DDBJ whole genome shotgun (WGS) entry which is preliminary data.</text>
</comment>
<proteinExistence type="predicted"/>
<feature type="compositionally biased region" description="Acidic residues" evidence="1">
    <location>
        <begin position="181"/>
        <end position="194"/>
    </location>
</feature>
<dbReference type="InterPro" id="IPR006886">
    <property type="entry name" value="RNA_pol_III_Rpc5"/>
</dbReference>
<feature type="region of interest" description="Disordered" evidence="1">
    <location>
        <begin position="170"/>
        <end position="236"/>
    </location>
</feature>
<evidence type="ECO:0000313" key="3">
    <source>
        <dbReference type="Proteomes" id="UP000076154"/>
    </source>
</evidence>
<keyword evidence="3" id="KW-1185">Reference proteome</keyword>
<protein>
    <submittedName>
        <fullName evidence="2">DNA-directed RNA polymerase III subunit rpc5</fullName>
    </submittedName>
</protein>
<dbReference type="EMBL" id="LUEZ02000010">
    <property type="protein sequence ID" value="RDB28825.1"/>
    <property type="molecule type" value="Genomic_DNA"/>
</dbReference>
<dbReference type="GO" id="GO:0042797">
    <property type="term" value="P:tRNA transcription by RNA polymerase III"/>
    <property type="evidence" value="ECO:0007669"/>
    <property type="project" value="TreeGrafter"/>
</dbReference>
<keyword evidence="2" id="KW-0804">Transcription</keyword>
<dbReference type="STRING" id="39966.A0A369K825"/>
<dbReference type="AlphaFoldDB" id="A0A369K825"/>
<feature type="compositionally biased region" description="Basic and acidic residues" evidence="1">
    <location>
        <begin position="97"/>
        <end position="129"/>
    </location>
</feature>
<accession>A0A369K825</accession>
<keyword evidence="2" id="KW-0240">DNA-directed RNA polymerase</keyword>
<reference evidence="2" key="1">
    <citation type="submission" date="2018-04" db="EMBL/GenBank/DDBJ databases">
        <title>Whole genome sequencing of Hypsizygus marmoreus.</title>
        <authorList>
            <person name="Choi I.-G."/>
            <person name="Min B."/>
            <person name="Kim J.-G."/>
            <person name="Kim S."/>
            <person name="Oh Y.-L."/>
            <person name="Kong W.-S."/>
            <person name="Park H."/>
            <person name="Jeong J."/>
            <person name="Song E.-S."/>
        </authorList>
    </citation>
    <scope>NUCLEOTIDE SEQUENCE [LARGE SCALE GENOMIC DNA]</scope>
    <source>
        <strain evidence="2">51987-8</strain>
    </source>
</reference>
<dbReference type="PANTHER" id="PTHR12069:SF0">
    <property type="entry name" value="DNA-DIRECTED RNA POLYMERASE III SUBUNIT RPC5"/>
    <property type="match status" value="1"/>
</dbReference>
<sequence>MSQSFAPLHLICKSMEGIDDEIVSVLPIRYSNGHIPNIHIHQFPLLTRPLQAPPSAISSGKRVTARVKPQVHRFEVHVPADSRPEVWNVERTKELGAARAVDDREKNQEPKGKEREGEEPRLSEIRMRSEGIPQRGAHMLGIVRDGQLHLHPISETHQLRPTLTYLDVLSRKNKRTRGGDDSDSDEGPPPDPDEPLPPPVAKKEKKPSGETREVQVTARKAEDKGSGQMQGGLSAARREMLQAIRAEEDEDWQELQFCDVTTVESEEAFESIFSQSDEVLECRTDITAFLRGIHAL</sequence>
<feature type="compositionally biased region" description="Basic and acidic residues" evidence="1">
    <location>
        <begin position="206"/>
        <end position="225"/>
    </location>
</feature>
<dbReference type="FunCoup" id="A0A369K825">
    <property type="interactions" value="41"/>
</dbReference>
<evidence type="ECO:0000256" key="1">
    <source>
        <dbReference type="SAM" id="MobiDB-lite"/>
    </source>
</evidence>
<organism evidence="2 3">
    <name type="scientific">Hypsizygus marmoreus</name>
    <name type="common">White beech mushroom</name>
    <name type="synonym">Agaricus marmoreus</name>
    <dbReference type="NCBI Taxonomy" id="39966"/>
    <lineage>
        <taxon>Eukaryota</taxon>
        <taxon>Fungi</taxon>
        <taxon>Dikarya</taxon>
        <taxon>Basidiomycota</taxon>
        <taxon>Agaricomycotina</taxon>
        <taxon>Agaricomycetes</taxon>
        <taxon>Agaricomycetidae</taxon>
        <taxon>Agaricales</taxon>
        <taxon>Tricholomatineae</taxon>
        <taxon>Lyophyllaceae</taxon>
        <taxon>Hypsizygus</taxon>
    </lineage>
</organism>
<gene>
    <name evidence="2" type="primary">rpc37</name>
    <name evidence="2" type="ORF">Hypma_015375</name>
</gene>
<dbReference type="InParanoid" id="A0A369K825"/>
<feature type="region of interest" description="Disordered" evidence="1">
    <location>
        <begin position="97"/>
        <end position="133"/>
    </location>
</feature>
<dbReference type="Proteomes" id="UP000076154">
    <property type="component" value="Unassembled WGS sequence"/>
</dbReference>
<dbReference type="OrthoDB" id="340681at2759"/>
<evidence type="ECO:0000313" key="2">
    <source>
        <dbReference type="EMBL" id="RDB28825.1"/>
    </source>
</evidence>